<dbReference type="InterPro" id="IPR007138">
    <property type="entry name" value="ABM_dom"/>
</dbReference>
<gene>
    <name evidence="2" type="ORF">SCAR479_00638</name>
</gene>
<evidence type="ECO:0000313" key="2">
    <source>
        <dbReference type="EMBL" id="KAK9784079.1"/>
    </source>
</evidence>
<dbReference type="InterPro" id="IPR011008">
    <property type="entry name" value="Dimeric_a/b-barrel"/>
</dbReference>
<dbReference type="Proteomes" id="UP001465668">
    <property type="component" value="Unassembled WGS sequence"/>
</dbReference>
<dbReference type="GO" id="GO:0004497">
    <property type="term" value="F:monooxygenase activity"/>
    <property type="evidence" value="ECO:0007669"/>
    <property type="project" value="UniProtKB-KW"/>
</dbReference>
<dbReference type="Pfam" id="PF03992">
    <property type="entry name" value="ABM"/>
    <property type="match status" value="1"/>
</dbReference>
<evidence type="ECO:0000259" key="1">
    <source>
        <dbReference type="PROSITE" id="PS51725"/>
    </source>
</evidence>
<comment type="caution">
    <text evidence="2">The sequence shown here is derived from an EMBL/GenBank/DDBJ whole genome shotgun (WGS) entry which is preliminary data.</text>
</comment>
<keyword evidence="3" id="KW-1185">Reference proteome</keyword>
<dbReference type="EMBL" id="JARVKM010000001">
    <property type="protein sequence ID" value="KAK9784079.1"/>
    <property type="molecule type" value="Genomic_DNA"/>
</dbReference>
<proteinExistence type="predicted"/>
<protein>
    <submittedName>
        <fullName evidence="2">Monooxygenase</fullName>
    </submittedName>
</protein>
<keyword evidence="2" id="KW-0503">Monooxygenase</keyword>
<dbReference type="PROSITE" id="PS51725">
    <property type="entry name" value="ABM"/>
    <property type="match status" value="1"/>
</dbReference>
<dbReference type="SUPFAM" id="SSF54909">
    <property type="entry name" value="Dimeric alpha+beta barrel"/>
    <property type="match status" value="1"/>
</dbReference>
<name>A0ABR2YA47_9PEZI</name>
<evidence type="ECO:0000313" key="3">
    <source>
        <dbReference type="Proteomes" id="UP001465668"/>
    </source>
</evidence>
<keyword evidence="2" id="KW-0560">Oxidoreductase</keyword>
<reference evidence="2 3" key="1">
    <citation type="submission" date="2024-02" db="EMBL/GenBank/DDBJ databases">
        <title>First draft genome assembly of two strains of Seiridium cardinale.</title>
        <authorList>
            <person name="Emiliani G."/>
            <person name="Scali E."/>
        </authorList>
    </citation>
    <scope>NUCLEOTIDE SEQUENCE [LARGE SCALE GENOMIC DNA]</scope>
    <source>
        <strain evidence="2 3">BM-138-000479</strain>
    </source>
</reference>
<sequence length="126" mass="14716">MASRSPPSVSVHIKLTVDPNKVDEFLGISRPMFDAVVAEPLNTFFEMYRDDKTPGVFKLVENWDADIDYMMNVQVKKDYYKPYHAALREMLLKPHEVELYSRMPGNEWVKLDLERYKNQDENGSAL</sequence>
<dbReference type="Gene3D" id="3.30.70.100">
    <property type="match status" value="1"/>
</dbReference>
<organism evidence="2 3">
    <name type="scientific">Seiridium cardinale</name>
    <dbReference type="NCBI Taxonomy" id="138064"/>
    <lineage>
        <taxon>Eukaryota</taxon>
        <taxon>Fungi</taxon>
        <taxon>Dikarya</taxon>
        <taxon>Ascomycota</taxon>
        <taxon>Pezizomycotina</taxon>
        <taxon>Sordariomycetes</taxon>
        <taxon>Xylariomycetidae</taxon>
        <taxon>Amphisphaeriales</taxon>
        <taxon>Sporocadaceae</taxon>
        <taxon>Seiridium</taxon>
    </lineage>
</organism>
<accession>A0ABR2YA47</accession>
<feature type="domain" description="ABM" evidence="1">
    <location>
        <begin position="9"/>
        <end position="99"/>
    </location>
</feature>